<name>A0ABR8GZ57_9CYAN</name>
<evidence type="ECO:0000313" key="12">
    <source>
        <dbReference type="Proteomes" id="UP000660380"/>
    </source>
</evidence>
<comment type="catalytic activity">
    <reaction evidence="1 9">
        <text>N-(5-phospho-beta-D-ribosyl)anthranilate = 1-(2-carboxyphenylamino)-1-deoxy-D-ribulose 5-phosphate</text>
        <dbReference type="Rhea" id="RHEA:21540"/>
        <dbReference type="ChEBI" id="CHEBI:18277"/>
        <dbReference type="ChEBI" id="CHEBI:58613"/>
        <dbReference type="EC" id="5.3.1.24"/>
    </reaction>
</comment>
<evidence type="ECO:0000256" key="2">
    <source>
        <dbReference type="ARBA" id="ARBA00004664"/>
    </source>
</evidence>
<dbReference type="CDD" id="cd00405">
    <property type="entry name" value="PRAI"/>
    <property type="match status" value="1"/>
</dbReference>
<comment type="pathway">
    <text evidence="2 9">Amino-acid biosynthesis; L-tryptophan biosynthesis; L-tryptophan from chorismate: step 3/5.</text>
</comment>
<keyword evidence="6 9" id="KW-0822">Tryptophan biosynthesis</keyword>
<keyword evidence="5 9" id="KW-0028">Amino-acid biosynthesis</keyword>
<evidence type="ECO:0000256" key="3">
    <source>
        <dbReference type="ARBA" id="ARBA00012572"/>
    </source>
</evidence>
<dbReference type="PANTHER" id="PTHR42894:SF1">
    <property type="entry name" value="N-(5'-PHOSPHORIBOSYL)ANTHRANILATE ISOMERASE"/>
    <property type="match status" value="1"/>
</dbReference>
<dbReference type="SUPFAM" id="SSF51366">
    <property type="entry name" value="Ribulose-phoshate binding barrel"/>
    <property type="match status" value="1"/>
</dbReference>
<dbReference type="HAMAP" id="MF_00135">
    <property type="entry name" value="PRAI"/>
    <property type="match status" value="1"/>
</dbReference>
<dbReference type="EMBL" id="JACJTA010000089">
    <property type="protein sequence ID" value="MBD2608296.1"/>
    <property type="molecule type" value="Genomic_DNA"/>
</dbReference>
<evidence type="ECO:0000256" key="6">
    <source>
        <dbReference type="ARBA" id="ARBA00022822"/>
    </source>
</evidence>
<evidence type="ECO:0000256" key="7">
    <source>
        <dbReference type="ARBA" id="ARBA00023141"/>
    </source>
</evidence>
<dbReference type="InterPro" id="IPR001240">
    <property type="entry name" value="PRAI_dom"/>
</dbReference>
<keyword evidence="12" id="KW-1185">Reference proteome</keyword>
<dbReference type="Pfam" id="PF00697">
    <property type="entry name" value="PRAI"/>
    <property type="match status" value="1"/>
</dbReference>
<comment type="caution">
    <text evidence="11">The sequence shown here is derived from an EMBL/GenBank/DDBJ whole genome shotgun (WGS) entry which is preliminary data.</text>
</comment>
<dbReference type="RefSeq" id="WP_029633248.1">
    <property type="nucleotide sequence ID" value="NZ_JACJTA010000089.1"/>
</dbReference>
<reference evidence="11 12" key="1">
    <citation type="journal article" date="2020" name="ISME J.">
        <title>Comparative genomics reveals insights into cyanobacterial evolution and habitat adaptation.</title>
        <authorList>
            <person name="Chen M.Y."/>
            <person name="Teng W.K."/>
            <person name="Zhao L."/>
            <person name="Hu C.X."/>
            <person name="Zhou Y.K."/>
            <person name="Han B.P."/>
            <person name="Song L.R."/>
            <person name="Shu W.S."/>
        </authorList>
    </citation>
    <scope>NUCLEOTIDE SEQUENCE [LARGE SCALE GENOMIC DNA]</scope>
    <source>
        <strain evidence="11 12">FACHB-248</strain>
    </source>
</reference>
<dbReference type="PANTHER" id="PTHR42894">
    <property type="entry name" value="N-(5'-PHOSPHORIBOSYL)ANTHRANILATE ISOMERASE"/>
    <property type="match status" value="1"/>
</dbReference>
<accession>A0ABR8GZ57</accession>
<gene>
    <name evidence="9" type="primary">trpF</name>
    <name evidence="11" type="ORF">H6G81_28215</name>
</gene>
<evidence type="ECO:0000256" key="4">
    <source>
        <dbReference type="ARBA" id="ARBA00022272"/>
    </source>
</evidence>
<dbReference type="InterPro" id="IPR013785">
    <property type="entry name" value="Aldolase_TIM"/>
</dbReference>
<sequence>MRVKICGITQPEQGKAIASSGATALGFICVPSSPRYVNAAQIRAVITQLPENIDNIGVFANSTVDEITQTVTDSGLTGVQLHGDESTEFCYQVRQSLPNIEIIKAFRIRSLEDFDKAATYTTSVNTLLLDAYHPQQLGGTGKTLDWNMLQQFSPSCPWFLAGGLTPDNIVEALNQVKPSGIDLSSGVERAPGDKDLHKVAQLFARLRGKTQLDG</sequence>
<proteinExistence type="inferred from homology"/>
<dbReference type="InterPro" id="IPR011060">
    <property type="entry name" value="RibuloseP-bd_barrel"/>
</dbReference>
<organism evidence="11 12">
    <name type="scientific">Scytonema hofmannii FACHB-248</name>
    <dbReference type="NCBI Taxonomy" id="1842502"/>
    <lineage>
        <taxon>Bacteria</taxon>
        <taxon>Bacillati</taxon>
        <taxon>Cyanobacteriota</taxon>
        <taxon>Cyanophyceae</taxon>
        <taxon>Nostocales</taxon>
        <taxon>Scytonemataceae</taxon>
        <taxon>Scytonema</taxon>
    </lineage>
</organism>
<evidence type="ECO:0000256" key="1">
    <source>
        <dbReference type="ARBA" id="ARBA00001164"/>
    </source>
</evidence>
<dbReference type="InterPro" id="IPR044643">
    <property type="entry name" value="TrpF_fam"/>
</dbReference>
<keyword evidence="8 9" id="KW-0413">Isomerase</keyword>
<evidence type="ECO:0000256" key="8">
    <source>
        <dbReference type="ARBA" id="ARBA00023235"/>
    </source>
</evidence>
<evidence type="ECO:0000256" key="9">
    <source>
        <dbReference type="HAMAP-Rule" id="MF_00135"/>
    </source>
</evidence>
<feature type="domain" description="N-(5'phosphoribosyl) anthranilate isomerase (PRAI)" evidence="10">
    <location>
        <begin position="3"/>
        <end position="203"/>
    </location>
</feature>
<dbReference type="NCBIfam" id="NF002298">
    <property type="entry name" value="PRK01222.1-4"/>
    <property type="match status" value="1"/>
</dbReference>
<evidence type="ECO:0000259" key="10">
    <source>
        <dbReference type="Pfam" id="PF00697"/>
    </source>
</evidence>
<dbReference type="Gene3D" id="3.20.20.70">
    <property type="entry name" value="Aldolase class I"/>
    <property type="match status" value="1"/>
</dbReference>
<dbReference type="Proteomes" id="UP000660380">
    <property type="component" value="Unassembled WGS sequence"/>
</dbReference>
<comment type="similarity">
    <text evidence="9">Belongs to the TrpF family.</text>
</comment>
<protein>
    <recommendedName>
        <fullName evidence="4 9">N-(5'-phosphoribosyl)anthranilate isomerase</fullName>
        <shortName evidence="9">PRAI</shortName>
        <ecNumber evidence="3 9">5.3.1.24</ecNumber>
    </recommendedName>
</protein>
<keyword evidence="7 9" id="KW-0057">Aromatic amino acid biosynthesis</keyword>
<dbReference type="GO" id="GO:0004640">
    <property type="term" value="F:phosphoribosylanthranilate isomerase activity"/>
    <property type="evidence" value="ECO:0007669"/>
    <property type="project" value="UniProtKB-EC"/>
</dbReference>
<evidence type="ECO:0000256" key="5">
    <source>
        <dbReference type="ARBA" id="ARBA00022605"/>
    </source>
</evidence>
<evidence type="ECO:0000313" key="11">
    <source>
        <dbReference type="EMBL" id="MBD2608296.1"/>
    </source>
</evidence>
<dbReference type="EC" id="5.3.1.24" evidence="3 9"/>